<dbReference type="Proteomes" id="UP001529421">
    <property type="component" value="Unassembled WGS sequence"/>
</dbReference>
<organism evidence="2 3">
    <name type="scientific">Enorma phocaeensis</name>
    <dbReference type="NCBI Taxonomy" id="1871019"/>
    <lineage>
        <taxon>Bacteria</taxon>
        <taxon>Bacillati</taxon>
        <taxon>Actinomycetota</taxon>
        <taxon>Coriobacteriia</taxon>
        <taxon>Coriobacteriales</taxon>
        <taxon>Coriobacteriaceae</taxon>
        <taxon>Enorma</taxon>
    </lineage>
</organism>
<proteinExistence type="predicted"/>
<name>A0ABT7V854_9ACTN</name>
<comment type="caution">
    <text evidence="2">The sequence shown here is derived from an EMBL/GenBank/DDBJ whole genome shotgun (WGS) entry which is preliminary data.</text>
</comment>
<keyword evidence="1" id="KW-1133">Transmembrane helix</keyword>
<protein>
    <submittedName>
        <fullName evidence="2">Uncharacterized protein</fullName>
    </submittedName>
</protein>
<dbReference type="RefSeq" id="WP_289544599.1">
    <property type="nucleotide sequence ID" value="NZ_JAUDDZ010000003.1"/>
</dbReference>
<keyword evidence="3" id="KW-1185">Reference proteome</keyword>
<reference evidence="2 3" key="2">
    <citation type="submission" date="2023-06" db="EMBL/GenBank/DDBJ databases">
        <authorList>
            <person name="Zeman M."/>
            <person name="Kubasova T."/>
            <person name="Jahodarova E."/>
            <person name="Nykrynova M."/>
            <person name="Rychlik I."/>
        </authorList>
    </citation>
    <scope>NUCLEOTIDE SEQUENCE [LARGE SCALE GENOMIC DNA]</scope>
    <source>
        <strain evidence="2 3">154_Feed</strain>
    </source>
</reference>
<accession>A0ABT7V854</accession>
<keyword evidence="1" id="KW-0472">Membrane</keyword>
<evidence type="ECO:0000256" key="1">
    <source>
        <dbReference type="SAM" id="Phobius"/>
    </source>
</evidence>
<keyword evidence="1" id="KW-0812">Transmembrane</keyword>
<evidence type="ECO:0000313" key="3">
    <source>
        <dbReference type="Proteomes" id="UP001529421"/>
    </source>
</evidence>
<feature type="transmembrane region" description="Helical" evidence="1">
    <location>
        <begin position="21"/>
        <end position="44"/>
    </location>
</feature>
<gene>
    <name evidence="2" type="ORF">QUW28_03460</name>
</gene>
<feature type="transmembrane region" description="Helical" evidence="1">
    <location>
        <begin position="64"/>
        <end position="88"/>
    </location>
</feature>
<dbReference type="EMBL" id="JAUDDZ010000003">
    <property type="protein sequence ID" value="MDM8274564.1"/>
    <property type="molecule type" value="Genomic_DNA"/>
</dbReference>
<reference evidence="3" key="1">
    <citation type="submission" date="2023-06" db="EMBL/GenBank/DDBJ databases">
        <title>Identification and characterization of horizontal gene transfer across gut microbiota members of farm animals based on homology search.</title>
        <authorList>
            <person name="Zeman M."/>
            <person name="Kubasova T."/>
            <person name="Jahodarova E."/>
            <person name="Nykrynova M."/>
            <person name="Rychlik I."/>
        </authorList>
    </citation>
    <scope>NUCLEOTIDE SEQUENCE [LARGE SCALE GENOMIC DNA]</scope>
    <source>
        <strain evidence="3">154_Feed</strain>
    </source>
</reference>
<sequence length="213" mass="22878">MDIVPSPEHEQSRRAGQMPGWWPLLVVAILIAVVAFVMTMLHIVGHSWGIFQEGFVAVVGRYGLAVFAIIGAVVFAALGLGGIGGLIYGKEVDKDASTLPRRLGHGCAGVFLLGLAALVLWVGLILPLMDLPLLLDPPTIELLDPVATETVGDEGGSTYYIEGEDRDGVTHRFQVDRASMERLRDHPQACIGITGLPETQLVISIDWEAQSSD</sequence>
<feature type="transmembrane region" description="Helical" evidence="1">
    <location>
        <begin position="109"/>
        <end position="129"/>
    </location>
</feature>
<evidence type="ECO:0000313" key="2">
    <source>
        <dbReference type="EMBL" id="MDM8274564.1"/>
    </source>
</evidence>